<dbReference type="GO" id="GO:0009820">
    <property type="term" value="P:alkaloid metabolic process"/>
    <property type="evidence" value="ECO:0007669"/>
    <property type="project" value="UniProtKB-KW"/>
</dbReference>
<evidence type="ECO:0000313" key="15">
    <source>
        <dbReference type="Proteomes" id="UP001149165"/>
    </source>
</evidence>
<dbReference type="SUPFAM" id="SSF56634">
    <property type="entry name" value="Heme-dependent catalase-like"/>
    <property type="match status" value="1"/>
</dbReference>
<evidence type="ECO:0000256" key="4">
    <source>
        <dbReference type="ARBA" id="ARBA00022589"/>
    </source>
</evidence>
<dbReference type="GO" id="GO:0042744">
    <property type="term" value="P:hydrogen peroxide catabolic process"/>
    <property type="evidence" value="ECO:0007669"/>
    <property type="project" value="UniProtKB-KW"/>
</dbReference>
<keyword evidence="3" id="KW-0575">Peroxidase</keyword>
<dbReference type="PANTHER" id="PTHR11465">
    <property type="entry name" value="CATALASE"/>
    <property type="match status" value="1"/>
</dbReference>
<keyword evidence="4" id="KW-0017">Alkaloid metabolism</keyword>
<dbReference type="AlphaFoldDB" id="A0A9W9EUT4"/>
<gene>
    <name evidence="14" type="ORF">N7456_011871</name>
</gene>
<reference evidence="14" key="1">
    <citation type="submission" date="2022-11" db="EMBL/GenBank/DDBJ databases">
        <authorList>
            <person name="Petersen C."/>
        </authorList>
    </citation>
    <scope>NUCLEOTIDE SEQUENCE</scope>
    <source>
        <strain evidence="14">IBT 30069</strain>
    </source>
</reference>
<feature type="compositionally biased region" description="Polar residues" evidence="12">
    <location>
        <begin position="353"/>
        <end position="372"/>
    </location>
</feature>
<dbReference type="GO" id="GO:0004096">
    <property type="term" value="F:catalase activity"/>
    <property type="evidence" value="ECO:0007669"/>
    <property type="project" value="InterPro"/>
</dbReference>
<keyword evidence="7" id="KW-0560">Oxidoreductase</keyword>
<evidence type="ECO:0000256" key="6">
    <source>
        <dbReference type="ARBA" id="ARBA00022723"/>
    </source>
</evidence>
<evidence type="ECO:0000256" key="9">
    <source>
        <dbReference type="ARBA" id="ARBA00023324"/>
    </source>
</evidence>
<keyword evidence="5 10" id="KW-0349">Heme</keyword>
<feature type="region of interest" description="Disordered" evidence="12">
    <location>
        <begin position="352"/>
        <end position="372"/>
    </location>
</feature>
<keyword evidence="6 10" id="KW-0479">Metal-binding</keyword>
<accession>A0A9W9EUT4</accession>
<dbReference type="InterPro" id="IPR024711">
    <property type="entry name" value="Catalase_clade1/3"/>
</dbReference>
<dbReference type="PRINTS" id="PR00067">
    <property type="entry name" value="CATALASE"/>
</dbReference>
<dbReference type="PROSITE" id="PS00438">
    <property type="entry name" value="CATALASE_2"/>
    <property type="match status" value="1"/>
</dbReference>
<dbReference type="GO" id="GO:0042542">
    <property type="term" value="P:response to hydrogen peroxide"/>
    <property type="evidence" value="ECO:0007669"/>
    <property type="project" value="TreeGrafter"/>
</dbReference>
<keyword evidence="9" id="KW-0376">Hydrogen peroxide</keyword>
<comment type="cofactor">
    <cofactor evidence="10">
        <name>heme</name>
        <dbReference type="ChEBI" id="CHEBI:30413"/>
    </cofactor>
</comment>
<evidence type="ECO:0000256" key="10">
    <source>
        <dbReference type="PIRSR" id="PIRSR038928-2"/>
    </source>
</evidence>
<dbReference type="GO" id="GO:0005739">
    <property type="term" value="C:mitochondrion"/>
    <property type="evidence" value="ECO:0007669"/>
    <property type="project" value="TreeGrafter"/>
</dbReference>
<dbReference type="InterPro" id="IPR002226">
    <property type="entry name" value="Catalase_haem_BS"/>
</dbReference>
<name>A0A9W9EUT4_9EURO</name>
<evidence type="ECO:0000256" key="7">
    <source>
        <dbReference type="ARBA" id="ARBA00023002"/>
    </source>
</evidence>
<evidence type="ECO:0000313" key="14">
    <source>
        <dbReference type="EMBL" id="KAJ5088255.1"/>
    </source>
</evidence>
<dbReference type="Pfam" id="PF00199">
    <property type="entry name" value="Catalase"/>
    <property type="match status" value="1"/>
</dbReference>
<reference evidence="14" key="2">
    <citation type="journal article" date="2023" name="IMA Fungus">
        <title>Comparative genomic study of the Penicillium genus elucidates a diverse pangenome and 15 lateral gene transfer events.</title>
        <authorList>
            <person name="Petersen C."/>
            <person name="Sorensen T."/>
            <person name="Nielsen M.R."/>
            <person name="Sondergaard T.E."/>
            <person name="Sorensen J.L."/>
            <person name="Fitzpatrick D.A."/>
            <person name="Frisvad J.C."/>
            <person name="Nielsen K.L."/>
        </authorList>
    </citation>
    <scope>NUCLEOTIDE SEQUENCE</scope>
    <source>
        <strain evidence="14">IBT 30069</strain>
    </source>
</reference>
<comment type="function">
    <text evidence="11">Catalyzes the degradation of hydrogen peroxide (H(2)O(2)) generated by peroxisomal oxidases to water and oxygen, thereby protecting cells from the toxic effects of hydrogen peroxide.</text>
</comment>
<dbReference type="PROSITE" id="PS00437">
    <property type="entry name" value="CATALASE_1"/>
    <property type="match status" value="1"/>
</dbReference>
<sequence length="489" mass="55277">MDPETAPTTCKPCPFMQKYGLQAEKRHPPYTDYRLVDTLASFNREKMIERAVHAKGAGAKGVFETTHDISDICGIDMLLGVGKKTPCTARFSTTTFERGSADAIRDPKGMALKFMTEQGNWDWVCLNTPMFFIRDPIKFAAMMHAQRRDPQTNLVNPNLWWDWVCNNHEALHMVIFQYSEFGDMFDYRSMSAYVGNAFKWVKMDGSWNYVHFFLTSDQGPDFENGEKAKDSSAGDTDSATRDLYEAIERGDHPSWTAYVQTVAPEDAHKLAFNILDPTKHWNIQSYPRHIPVIPPRQFGKLTLTHNPKDYFTEVEQLAFSPANLVPGVEPSEDPILQARLFAYNDAQRYRLGANSQGPPVNRSKSGTAGTDTNLSTTAYANAYTNTEHEAWLAQTSARAWSQPNEEDYKFPREFWEVLPKLRSLEFQDSIVVNMSKSLAETRADIRERVYQTLGLVATDLADRVRKSTEMLVSGITVASPRGSSGSARL</sequence>
<dbReference type="InterPro" id="IPR018028">
    <property type="entry name" value="Catalase"/>
</dbReference>
<dbReference type="PANTHER" id="PTHR11465:SF9">
    <property type="entry name" value="CATALASE"/>
    <property type="match status" value="1"/>
</dbReference>
<dbReference type="GO" id="GO:0005777">
    <property type="term" value="C:peroxisome"/>
    <property type="evidence" value="ECO:0007669"/>
    <property type="project" value="TreeGrafter"/>
</dbReference>
<evidence type="ECO:0000256" key="3">
    <source>
        <dbReference type="ARBA" id="ARBA00022559"/>
    </source>
</evidence>
<comment type="caution">
    <text evidence="14">The sequence shown here is derived from an EMBL/GenBank/DDBJ whole genome shotgun (WGS) entry which is preliminary data.</text>
</comment>
<protein>
    <submittedName>
        <fullName evidence="14">Catalase Cat</fullName>
    </submittedName>
</protein>
<keyword evidence="8 10" id="KW-0408">Iron</keyword>
<dbReference type="Gene3D" id="2.40.180.10">
    <property type="entry name" value="Catalase core domain"/>
    <property type="match status" value="1"/>
</dbReference>
<evidence type="ECO:0000256" key="8">
    <source>
        <dbReference type="ARBA" id="ARBA00023004"/>
    </source>
</evidence>
<dbReference type="InterPro" id="IPR011614">
    <property type="entry name" value="Catalase_core"/>
</dbReference>
<evidence type="ECO:0000259" key="13">
    <source>
        <dbReference type="SMART" id="SM01060"/>
    </source>
</evidence>
<evidence type="ECO:0000256" key="2">
    <source>
        <dbReference type="ARBA" id="ARBA00005329"/>
    </source>
</evidence>
<evidence type="ECO:0000256" key="1">
    <source>
        <dbReference type="ARBA" id="ARBA00004913"/>
    </source>
</evidence>
<comment type="pathway">
    <text evidence="1">Alkaloid biosynthesis.</text>
</comment>
<dbReference type="Proteomes" id="UP001149165">
    <property type="component" value="Unassembled WGS sequence"/>
</dbReference>
<comment type="similarity">
    <text evidence="2">Belongs to the catalase family.</text>
</comment>
<dbReference type="EMBL" id="JAPQKH010000007">
    <property type="protein sequence ID" value="KAJ5088255.1"/>
    <property type="molecule type" value="Genomic_DNA"/>
</dbReference>
<dbReference type="InterPro" id="IPR020835">
    <property type="entry name" value="Catalase_sf"/>
</dbReference>
<evidence type="ECO:0000256" key="11">
    <source>
        <dbReference type="RuleBase" id="RU004142"/>
    </source>
</evidence>
<keyword evidence="15" id="KW-1185">Reference proteome</keyword>
<dbReference type="OrthoDB" id="6880011at2759"/>
<dbReference type="InterPro" id="IPR024708">
    <property type="entry name" value="Catalase_AS"/>
</dbReference>
<dbReference type="GO" id="GO:0046872">
    <property type="term" value="F:metal ion binding"/>
    <property type="evidence" value="ECO:0007669"/>
    <property type="project" value="UniProtKB-KW"/>
</dbReference>
<evidence type="ECO:0000256" key="12">
    <source>
        <dbReference type="SAM" id="MobiDB-lite"/>
    </source>
</evidence>
<organism evidence="14 15">
    <name type="scientific">Penicillium angulare</name>
    <dbReference type="NCBI Taxonomy" id="116970"/>
    <lineage>
        <taxon>Eukaryota</taxon>
        <taxon>Fungi</taxon>
        <taxon>Dikarya</taxon>
        <taxon>Ascomycota</taxon>
        <taxon>Pezizomycotina</taxon>
        <taxon>Eurotiomycetes</taxon>
        <taxon>Eurotiomycetidae</taxon>
        <taxon>Eurotiales</taxon>
        <taxon>Aspergillaceae</taxon>
        <taxon>Penicillium</taxon>
    </lineage>
</organism>
<proteinExistence type="inferred from homology"/>
<evidence type="ECO:0000256" key="5">
    <source>
        <dbReference type="ARBA" id="ARBA00022617"/>
    </source>
</evidence>
<dbReference type="GO" id="GO:0020037">
    <property type="term" value="F:heme binding"/>
    <property type="evidence" value="ECO:0007669"/>
    <property type="project" value="InterPro"/>
</dbReference>
<dbReference type="PROSITE" id="PS51402">
    <property type="entry name" value="CATALASE_3"/>
    <property type="match status" value="1"/>
</dbReference>
<dbReference type="PIRSF" id="PIRSF038928">
    <property type="entry name" value="Catalase_clade1-3"/>
    <property type="match status" value="1"/>
</dbReference>
<feature type="domain" description="Catalase core" evidence="13">
    <location>
        <begin position="8"/>
        <end position="387"/>
    </location>
</feature>
<feature type="binding site" description="axial binding residue" evidence="10">
    <location>
        <position position="343"/>
    </location>
    <ligand>
        <name>heme</name>
        <dbReference type="ChEBI" id="CHEBI:30413"/>
    </ligand>
    <ligandPart>
        <name>Fe</name>
        <dbReference type="ChEBI" id="CHEBI:18248"/>
    </ligandPart>
</feature>
<dbReference type="SMART" id="SM01060">
    <property type="entry name" value="Catalase"/>
    <property type="match status" value="1"/>
</dbReference>